<dbReference type="GO" id="GO:0071949">
    <property type="term" value="F:FAD binding"/>
    <property type="evidence" value="ECO:0007669"/>
    <property type="project" value="InterPro"/>
</dbReference>
<accession>A0A502FIC6</accession>
<organism evidence="2 3">
    <name type="scientific">Sphingomonas glacialis</name>
    <dbReference type="NCBI Taxonomy" id="658225"/>
    <lineage>
        <taxon>Bacteria</taxon>
        <taxon>Pseudomonadati</taxon>
        <taxon>Pseudomonadota</taxon>
        <taxon>Alphaproteobacteria</taxon>
        <taxon>Sphingomonadales</taxon>
        <taxon>Sphingomonadaceae</taxon>
        <taxon>Sphingomonas</taxon>
    </lineage>
</organism>
<feature type="domain" description="BLUF" evidence="1">
    <location>
        <begin position="1"/>
        <end position="89"/>
    </location>
</feature>
<keyword evidence="3" id="KW-1185">Reference proteome</keyword>
<dbReference type="SMART" id="SM01034">
    <property type="entry name" value="BLUF"/>
    <property type="match status" value="1"/>
</dbReference>
<name>A0A502FIC6_9SPHN</name>
<sequence length="214" mass="23114">MLYVSLSTVPGDTADLASILEQSRHNNAIDGITGLLWSDGKSFMQVLEGPRVSVMTTFARILADTRHHSLVVLQERRIHAAEFSGWTMAHRRPCDAADSYDAQMQRLLINASDQIRMHFRTLIATGHVAALALPVEALGAPPPAPVDAAGDPARPRRPLDRRVGAPFHNAGVALTTAFSEIALPAHAQHDACLEKLHSVARIPTGDSSENRAPT</sequence>
<reference evidence="2 3" key="1">
    <citation type="journal article" date="2019" name="Environ. Microbiol.">
        <title>Species interactions and distinct microbial communities in high Arctic permafrost affected cryosols are associated with the CH4 and CO2 gas fluxes.</title>
        <authorList>
            <person name="Altshuler I."/>
            <person name="Hamel J."/>
            <person name="Turney S."/>
            <person name="Magnuson E."/>
            <person name="Levesque R."/>
            <person name="Greer C."/>
            <person name="Whyte L.G."/>
        </authorList>
    </citation>
    <scope>NUCLEOTIDE SEQUENCE [LARGE SCALE GENOMIC DNA]</scope>
    <source>
        <strain evidence="2 3">E6.1</strain>
    </source>
</reference>
<proteinExistence type="predicted"/>
<dbReference type="Gene3D" id="3.30.70.100">
    <property type="match status" value="1"/>
</dbReference>
<evidence type="ECO:0000259" key="1">
    <source>
        <dbReference type="PROSITE" id="PS50925"/>
    </source>
</evidence>
<dbReference type="InterPro" id="IPR036046">
    <property type="entry name" value="Acylphosphatase-like_dom_sf"/>
</dbReference>
<dbReference type="Proteomes" id="UP000319931">
    <property type="component" value="Unassembled WGS sequence"/>
</dbReference>
<gene>
    <name evidence="2" type="ORF">EAH76_19350</name>
</gene>
<protein>
    <submittedName>
        <fullName evidence="2">BLUF domain-containing protein</fullName>
    </submittedName>
</protein>
<dbReference type="AlphaFoldDB" id="A0A502FIC6"/>
<dbReference type="Pfam" id="PF04940">
    <property type="entry name" value="BLUF"/>
    <property type="match status" value="1"/>
</dbReference>
<dbReference type="InterPro" id="IPR007024">
    <property type="entry name" value="BLUF_domain"/>
</dbReference>
<dbReference type="SUPFAM" id="SSF54975">
    <property type="entry name" value="Acylphosphatase/BLUF domain-like"/>
    <property type="match status" value="1"/>
</dbReference>
<evidence type="ECO:0000313" key="3">
    <source>
        <dbReference type="Proteomes" id="UP000319931"/>
    </source>
</evidence>
<dbReference type="OrthoDB" id="196105at2"/>
<evidence type="ECO:0000313" key="2">
    <source>
        <dbReference type="EMBL" id="TPG49161.1"/>
    </source>
</evidence>
<comment type="caution">
    <text evidence="2">The sequence shown here is derived from an EMBL/GenBank/DDBJ whole genome shotgun (WGS) entry which is preliminary data.</text>
</comment>
<dbReference type="PROSITE" id="PS50925">
    <property type="entry name" value="BLUF"/>
    <property type="match status" value="1"/>
</dbReference>
<dbReference type="GO" id="GO:0009882">
    <property type="term" value="F:blue light photoreceptor activity"/>
    <property type="evidence" value="ECO:0007669"/>
    <property type="project" value="InterPro"/>
</dbReference>
<dbReference type="EMBL" id="RCZC01000008">
    <property type="protein sequence ID" value="TPG49161.1"/>
    <property type="molecule type" value="Genomic_DNA"/>
</dbReference>